<accession>A0AAW2IY28</accession>
<name>A0AAW2IY28_SESRA</name>
<organism evidence="1">
    <name type="scientific">Sesamum radiatum</name>
    <name type="common">Black benniseed</name>
    <dbReference type="NCBI Taxonomy" id="300843"/>
    <lineage>
        <taxon>Eukaryota</taxon>
        <taxon>Viridiplantae</taxon>
        <taxon>Streptophyta</taxon>
        <taxon>Embryophyta</taxon>
        <taxon>Tracheophyta</taxon>
        <taxon>Spermatophyta</taxon>
        <taxon>Magnoliopsida</taxon>
        <taxon>eudicotyledons</taxon>
        <taxon>Gunneridae</taxon>
        <taxon>Pentapetalae</taxon>
        <taxon>asterids</taxon>
        <taxon>lamiids</taxon>
        <taxon>Lamiales</taxon>
        <taxon>Pedaliaceae</taxon>
        <taxon>Sesamum</taxon>
    </lineage>
</organism>
<comment type="caution">
    <text evidence="1">The sequence shown here is derived from an EMBL/GenBank/DDBJ whole genome shotgun (WGS) entry which is preliminary data.</text>
</comment>
<protein>
    <submittedName>
        <fullName evidence="1">Uncharacterized protein</fullName>
    </submittedName>
</protein>
<evidence type="ECO:0000313" key="1">
    <source>
        <dbReference type="EMBL" id="KAL0286345.1"/>
    </source>
</evidence>
<sequence>MVRIGKHTHFGCSTWHSHASSHLGGRQLGFGTSERGQRSHHGFVEILRHHHLLGAMVGRCEVPLDCRTSVEITVNPFHLAGIAGCS</sequence>
<reference evidence="1" key="2">
    <citation type="journal article" date="2024" name="Plant">
        <title>Genomic evolution and insights into agronomic trait innovations of Sesamum species.</title>
        <authorList>
            <person name="Miao H."/>
            <person name="Wang L."/>
            <person name="Qu L."/>
            <person name="Liu H."/>
            <person name="Sun Y."/>
            <person name="Le M."/>
            <person name="Wang Q."/>
            <person name="Wei S."/>
            <person name="Zheng Y."/>
            <person name="Lin W."/>
            <person name="Duan Y."/>
            <person name="Cao H."/>
            <person name="Xiong S."/>
            <person name="Wang X."/>
            <person name="Wei L."/>
            <person name="Li C."/>
            <person name="Ma Q."/>
            <person name="Ju M."/>
            <person name="Zhao R."/>
            <person name="Li G."/>
            <person name="Mu C."/>
            <person name="Tian Q."/>
            <person name="Mei H."/>
            <person name="Zhang T."/>
            <person name="Gao T."/>
            <person name="Zhang H."/>
        </authorList>
    </citation>
    <scope>NUCLEOTIDE SEQUENCE</scope>
    <source>
        <strain evidence="1">G02</strain>
    </source>
</reference>
<dbReference type="EMBL" id="JACGWJ010000963">
    <property type="protein sequence ID" value="KAL0286345.1"/>
    <property type="molecule type" value="Genomic_DNA"/>
</dbReference>
<reference evidence="1" key="1">
    <citation type="submission" date="2020-06" db="EMBL/GenBank/DDBJ databases">
        <authorList>
            <person name="Li T."/>
            <person name="Hu X."/>
            <person name="Zhang T."/>
            <person name="Song X."/>
            <person name="Zhang H."/>
            <person name="Dai N."/>
            <person name="Sheng W."/>
            <person name="Hou X."/>
            <person name="Wei L."/>
        </authorList>
    </citation>
    <scope>NUCLEOTIDE SEQUENCE</scope>
    <source>
        <strain evidence="1">G02</strain>
        <tissue evidence="1">Leaf</tissue>
    </source>
</reference>
<gene>
    <name evidence="1" type="ORF">Sradi_7151200</name>
</gene>
<dbReference type="AlphaFoldDB" id="A0AAW2IY28"/>
<proteinExistence type="predicted"/>